<accession>A0ACC1S3P6</accession>
<keyword evidence="2" id="KW-1185">Reference proteome</keyword>
<reference evidence="1" key="1">
    <citation type="submission" date="2022-07" db="EMBL/GenBank/DDBJ databases">
        <title>Genome Sequence of Phlebia brevispora.</title>
        <authorList>
            <person name="Buettner E."/>
        </authorList>
    </citation>
    <scope>NUCLEOTIDE SEQUENCE</scope>
    <source>
        <strain evidence="1">MPL23</strain>
    </source>
</reference>
<proteinExistence type="predicted"/>
<sequence length="155" mass="16858">MPVSSTSSRFSYDFNASQSPPDNRWAGPSESNVSKLYEAANQQTGTSNYSNGYMLQQQPSLDQSYLPFDGTGGDMNMALQPLPANAPSSGFSGPGLPFRGLDYIRNYNPGGYMVGQDQEGLWQTFDPGAFGFDPEIPFTLGDAETQDGQRWEGQS</sequence>
<evidence type="ECO:0000313" key="2">
    <source>
        <dbReference type="Proteomes" id="UP001148662"/>
    </source>
</evidence>
<evidence type="ECO:0000313" key="1">
    <source>
        <dbReference type="EMBL" id="KAJ3531383.1"/>
    </source>
</evidence>
<comment type="caution">
    <text evidence="1">The sequence shown here is derived from an EMBL/GenBank/DDBJ whole genome shotgun (WGS) entry which is preliminary data.</text>
</comment>
<name>A0ACC1S3P6_9APHY</name>
<gene>
    <name evidence="1" type="ORF">NM688_g7583</name>
</gene>
<dbReference type="EMBL" id="JANHOG010001805">
    <property type="protein sequence ID" value="KAJ3531383.1"/>
    <property type="molecule type" value="Genomic_DNA"/>
</dbReference>
<protein>
    <submittedName>
        <fullName evidence="1">Uncharacterized protein</fullName>
    </submittedName>
</protein>
<organism evidence="1 2">
    <name type="scientific">Phlebia brevispora</name>
    <dbReference type="NCBI Taxonomy" id="194682"/>
    <lineage>
        <taxon>Eukaryota</taxon>
        <taxon>Fungi</taxon>
        <taxon>Dikarya</taxon>
        <taxon>Basidiomycota</taxon>
        <taxon>Agaricomycotina</taxon>
        <taxon>Agaricomycetes</taxon>
        <taxon>Polyporales</taxon>
        <taxon>Meruliaceae</taxon>
        <taxon>Phlebia</taxon>
    </lineage>
</organism>
<dbReference type="Proteomes" id="UP001148662">
    <property type="component" value="Unassembled WGS sequence"/>
</dbReference>